<organism evidence="2 3">
    <name type="scientific">Yoonia sediminilitoris</name>
    <dbReference type="NCBI Taxonomy" id="1286148"/>
    <lineage>
        <taxon>Bacteria</taxon>
        <taxon>Pseudomonadati</taxon>
        <taxon>Pseudomonadota</taxon>
        <taxon>Alphaproteobacteria</taxon>
        <taxon>Rhodobacterales</taxon>
        <taxon>Paracoccaceae</taxon>
        <taxon>Yoonia</taxon>
    </lineage>
</organism>
<feature type="transmembrane region" description="Helical" evidence="1">
    <location>
        <begin position="88"/>
        <end position="108"/>
    </location>
</feature>
<dbReference type="Proteomes" id="UP000244523">
    <property type="component" value="Unassembled WGS sequence"/>
</dbReference>
<evidence type="ECO:0000256" key="1">
    <source>
        <dbReference type="SAM" id="Phobius"/>
    </source>
</evidence>
<gene>
    <name evidence="2" type="ORF">C8N45_10838</name>
</gene>
<dbReference type="EMBL" id="QBUD01000008">
    <property type="protein sequence ID" value="PUB13118.1"/>
    <property type="molecule type" value="Genomic_DNA"/>
</dbReference>
<proteinExistence type="predicted"/>
<feature type="transmembrane region" description="Helical" evidence="1">
    <location>
        <begin position="20"/>
        <end position="37"/>
    </location>
</feature>
<reference evidence="2 3" key="1">
    <citation type="submission" date="2018-04" db="EMBL/GenBank/DDBJ databases">
        <title>Genomic Encyclopedia of Archaeal and Bacterial Type Strains, Phase II (KMG-II): from individual species to whole genera.</title>
        <authorList>
            <person name="Goeker M."/>
        </authorList>
    </citation>
    <scope>NUCLEOTIDE SEQUENCE [LARGE SCALE GENOMIC DNA]</scope>
    <source>
        <strain evidence="2 3">DSM 29955</strain>
    </source>
</reference>
<keyword evidence="1" id="KW-0472">Membrane</keyword>
<evidence type="ECO:0000313" key="2">
    <source>
        <dbReference type="EMBL" id="PUB13118.1"/>
    </source>
</evidence>
<dbReference type="OrthoDB" id="9796461at2"/>
<keyword evidence="3" id="KW-1185">Reference proteome</keyword>
<keyword evidence="1" id="KW-1133">Transmembrane helix</keyword>
<dbReference type="RefSeq" id="WP_108387001.1">
    <property type="nucleotide sequence ID" value="NZ_QBUD01000008.1"/>
</dbReference>
<sequence length="130" mass="14447">MTLGLISLDQLYSLRFSDEFIWNVFLAVLTGPHLAGVQALCQTLQGQENALSKGVRDAAFVSFSLYLLQNPVLQFLKPMMSSVGRLPLPDLSLLVMTLLHCALFGAAFERTLRPQRALVLQLFAARPKRT</sequence>
<feature type="transmembrane region" description="Helical" evidence="1">
    <location>
        <begin position="58"/>
        <end position="76"/>
    </location>
</feature>
<protein>
    <submittedName>
        <fullName evidence="2">Uncharacterized protein</fullName>
    </submittedName>
</protein>
<name>A0A2T6KDN0_9RHOB</name>
<comment type="caution">
    <text evidence="2">The sequence shown here is derived from an EMBL/GenBank/DDBJ whole genome shotgun (WGS) entry which is preliminary data.</text>
</comment>
<dbReference type="AlphaFoldDB" id="A0A2T6KDN0"/>
<keyword evidence="1" id="KW-0812">Transmembrane</keyword>
<evidence type="ECO:0000313" key="3">
    <source>
        <dbReference type="Proteomes" id="UP000244523"/>
    </source>
</evidence>
<accession>A0A2T6KDN0</accession>